<dbReference type="GO" id="GO:0005737">
    <property type="term" value="C:cytoplasm"/>
    <property type="evidence" value="ECO:0007669"/>
    <property type="project" value="TreeGrafter"/>
</dbReference>
<evidence type="ECO:0000256" key="1">
    <source>
        <dbReference type="SAM" id="MobiDB-lite"/>
    </source>
</evidence>
<name>A0A507D3U4_9FUNG</name>
<gene>
    <name evidence="7" type="ORF">SeLEV6574_g03371</name>
    <name evidence="6" type="ORF">SeLEV6574_g07104</name>
    <name evidence="5" type="ORF">SeMB42_g07457</name>
</gene>
<evidence type="ECO:0000259" key="2">
    <source>
        <dbReference type="Pfam" id="PF08553"/>
    </source>
</evidence>
<dbReference type="VEuPathDB" id="FungiDB:SeMB42_g07457"/>
<feature type="domain" description="Vid27 N-terminal" evidence="4">
    <location>
        <begin position="1"/>
        <end position="181"/>
    </location>
</feature>
<keyword evidence="8" id="KW-1185">Reference proteome</keyword>
<dbReference type="STRING" id="286115.A0A507D3U4"/>
<comment type="caution">
    <text evidence="7">The sequence shown here is derived from an EMBL/GenBank/DDBJ whole genome shotgun (WGS) entry which is preliminary data.</text>
</comment>
<dbReference type="GO" id="GO:0005634">
    <property type="term" value="C:nucleus"/>
    <property type="evidence" value="ECO:0007669"/>
    <property type="project" value="TreeGrafter"/>
</dbReference>
<dbReference type="Pfam" id="PF17748">
    <property type="entry name" value="VID27_N"/>
    <property type="match status" value="1"/>
</dbReference>
<evidence type="ECO:0000313" key="6">
    <source>
        <dbReference type="EMBL" id="TPX39608.1"/>
    </source>
</evidence>
<dbReference type="EMBL" id="QEAM01000112">
    <property type="protein sequence ID" value="TPX46143.1"/>
    <property type="molecule type" value="Genomic_DNA"/>
</dbReference>
<dbReference type="EMBL" id="QEAN01000530">
    <property type="protein sequence ID" value="TPX33549.1"/>
    <property type="molecule type" value="Genomic_DNA"/>
</dbReference>
<proteinExistence type="predicted"/>
<evidence type="ECO:0000259" key="3">
    <source>
        <dbReference type="Pfam" id="PF17747"/>
    </source>
</evidence>
<feature type="compositionally biased region" description="Polar residues" evidence="1">
    <location>
        <begin position="265"/>
        <end position="279"/>
    </location>
</feature>
<protein>
    <recommendedName>
        <fullName evidence="10">Vacuolar import/degradation Vid27 C-terminal domain-containing protein</fullName>
    </recommendedName>
</protein>
<dbReference type="Pfam" id="PF08553">
    <property type="entry name" value="VID27"/>
    <property type="match status" value="1"/>
</dbReference>
<dbReference type="Pfam" id="PF17747">
    <property type="entry name" value="VID27_PH"/>
    <property type="match status" value="1"/>
</dbReference>
<feature type="region of interest" description="Disordered" evidence="1">
    <location>
        <begin position="112"/>
        <end position="141"/>
    </location>
</feature>
<dbReference type="Proteomes" id="UP000317494">
    <property type="component" value="Unassembled WGS sequence"/>
</dbReference>
<dbReference type="OrthoDB" id="10251113at2759"/>
<dbReference type="SUPFAM" id="SSF50969">
    <property type="entry name" value="YVTN repeat-like/Quinoprotein amine dehydrogenase"/>
    <property type="match status" value="1"/>
</dbReference>
<evidence type="ECO:0000313" key="5">
    <source>
        <dbReference type="EMBL" id="TPX33549.1"/>
    </source>
</evidence>
<evidence type="ECO:0000313" key="9">
    <source>
        <dbReference type="Proteomes" id="UP000320475"/>
    </source>
</evidence>
<feature type="compositionally biased region" description="Low complexity" evidence="1">
    <location>
        <begin position="244"/>
        <end position="264"/>
    </location>
</feature>
<evidence type="ECO:0008006" key="10">
    <source>
        <dbReference type="Google" id="ProtNLM"/>
    </source>
</evidence>
<feature type="region of interest" description="Disordered" evidence="1">
    <location>
        <begin position="219"/>
        <end position="286"/>
    </location>
</feature>
<feature type="compositionally biased region" description="Polar residues" evidence="1">
    <location>
        <begin position="483"/>
        <end position="492"/>
    </location>
</feature>
<dbReference type="InterPro" id="IPR040458">
    <property type="entry name" value="Vid27"/>
</dbReference>
<evidence type="ECO:0000313" key="8">
    <source>
        <dbReference type="Proteomes" id="UP000317494"/>
    </source>
</evidence>
<feature type="compositionally biased region" description="Acidic residues" evidence="1">
    <location>
        <begin position="456"/>
        <end position="479"/>
    </location>
</feature>
<organism evidence="7 9">
    <name type="scientific">Synchytrium endobioticum</name>
    <dbReference type="NCBI Taxonomy" id="286115"/>
    <lineage>
        <taxon>Eukaryota</taxon>
        <taxon>Fungi</taxon>
        <taxon>Fungi incertae sedis</taxon>
        <taxon>Chytridiomycota</taxon>
        <taxon>Chytridiomycota incertae sedis</taxon>
        <taxon>Chytridiomycetes</taxon>
        <taxon>Synchytriales</taxon>
        <taxon>Synchytriaceae</taxon>
        <taxon>Synchytrium</taxon>
    </lineage>
</organism>
<accession>A0A507D3U4</accession>
<sequence>MWAIKALGSLVFSQEQGAGQTASLLQLPLGCFNLITPSNTKNSRECLFVQAAATIQRTATPHNYQLVISRLYEDDHEADLAAEDDDRIDDEQAFLIDEALALTLVHTDSSAATTTRSANTSANPYARKVKPQRALSWNDPGDETGSRRLEFVIDSSSNDVTVKMFETMLYQCMFERKYGSNDNGMDVELYIAQQKGIIPGSTRSANTTPLAAKSMARLMSDASTTPGSPASPLAHKTPSKAPATLASTPTPLKKPLPGGLAGTPSSSNTSTPVKQTSAQPPRMPPTSALANATSLIKILNAPLFLYDIRICQFCLMNSSVTVELVQPKPYIFHLLITEDKKPILSQQIEERMNPVFNREHQSFVWVYIEPDTGNMYSWSIKFPDSPSETAFKDMMAKCMYETLHKEAFGKVKQEEQRYLIDAYEEDTLMTDAFAKLGVNDYMDDQDESDDQKLGDDEQEEEEEEEPVDDNDDGESEYDDVAGPSSSKGHKNSQLAVGYKYDRSFVVRGNRIGVFKHTDDNKLQFATTIDNVRDLSNRTFSPRKVMLHEQDSSMLVMKPGESHNIYRMDLERGRIVEEWKVDDIVPVDTILPESKFAQLTPQKTFIGINHNSIFRVDPRLSGNKRVDNETKQYATKNDFSAAVTTGKGELAVASKKGDIRLFNKLNLRAKTHLPGYGNPIIGIDATADGKWVVATTKTYLLLIATVTDGGESGFQKPMGGQKPTPRMLKLKPEHVAWMGVEVSFTSARFNTGEDAVERTIVTSTGPYVITWNMKRVLKGFLNDYHIKKYADTVVADNFKYGKDDAIIVTLPENVEMIAKNKLSTPQRLLTPQKMKNRNSIVNSPF</sequence>
<evidence type="ECO:0000313" key="7">
    <source>
        <dbReference type="EMBL" id="TPX46143.1"/>
    </source>
</evidence>
<dbReference type="EMBL" id="QEAM01000462">
    <property type="protein sequence ID" value="TPX39608.1"/>
    <property type="molecule type" value="Genomic_DNA"/>
</dbReference>
<feature type="compositionally biased region" description="Low complexity" evidence="1">
    <location>
        <begin position="112"/>
        <end position="123"/>
    </location>
</feature>
<evidence type="ECO:0000259" key="4">
    <source>
        <dbReference type="Pfam" id="PF17748"/>
    </source>
</evidence>
<dbReference type="AlphaFoldDB" id="A0A507D3U4"/>
<feature type="region of interest" description="Disordered" evidence="1">
    <location>
        <begin position="441"/>
        <end position="492"/>
    </location>
</feature>
<dbReference type="Proteomes" id="UP000320475">
    <property type="component" value="Unassembled WGS sequence"/>
</dbReference>
<dbReference type="InterPro" id="IPR011044">
    <property type="entry name" value="Quino_amine_DH_bsu"/>
</dbReference>
<dbReference type="PANTHER" id="PTHR31913">
    <property type="entry name" value="VACUOLAR IMPORT AND DEGRADATION PROTEIN 27"/>
    <property type="match status" value="1"/>
</dbReference>
<feature type="domain" description="Vid27 PH-like" evidence="3">
    <location>
        <begin position="300"/>
        <end position="402"/>
    </location>
</feature>
<reference evidence="8 9" key="1">
    <citation type="journal article" date="2019" name="Sci. Rep.">
        <title>Comparative genomics of chytrid fungi reveal insights into the obligate biotrophic and pathogenic lifestyle of Synchytrium endobioticum.</title>
        <authorList>
            <person name="van de Vossenberg B.T.L.H."/>
            <person name="Warris S."/>
            <person name="Nguyen H.D.T."/>
            <person name="van Gent-Pelzer M.P.E."/>
            <person name="Joly D.L."/>
            <person name="van de Geest H.C."/>
            <person name="Bonants P.J.M."/>
            <person name="Smith D.S."/>
            <person name="Levesque C.A."/>
            <person name="van der Lee T.A.J."/>
        </authorList>
    </citation>
    <scope>NUCLEOTIDE SEQUENCE [LARGE SCALE GENOMIC DNA]</scope>
    <source>
        <strain evidence="7 9">LEV6574</strain>
        <strain evidence="5 8">MB42</strain>
    </source>
</reference>
<dbReference type="InterPro" id="IPR040979">
    <property type="entry name" value="Vid27_N"/>
</dbReference>
<dbReference type="InterPro" id="IPR013863">
    <property type="entry name" value="VID27_C"/>
</dbReference>
<dbReference type="PANTHER" id="PTHR31913:SF0">
    <property type="entry name" value="VACUOLAR IMPORT AND DEGRADATION PROTEIN 27"/>
    <property type="match status" value="1"/>
</dbReference>
<feature type="domain" description="Vacuolar import/degradation Vid27 C-terminal" evidence="2">
    <location>
        <begin position="490"/>
        <end position="828"/>
    </location>
</feature>
<dbReference type="InterPro" id="IPR040768">
    <property type="entry name" value="Vid27_PH"/>
</dbReference>